<dbReference type="InterPro" id="IPR038765">
    <property type="entry name" value="Papain-like_cys_pep_sf"/>
</dbReference>
<dbReference type="InterPro" id="IPR007921">
    <property type="entry name" value="CHAP_dom"/>
</dbReference>
<dbReference type="EMBL" id="VSSQ01001196">
    <property type="protein sequence ID" value="MPM06083.1"/>
    <property type="molecule type" value="Genomic_DNA"/>
</dbReference>
<proteinExistence type="predicted"/>
<dbReference type="Pfam" id="PF05257">
    <property type="entry name" value="CHAP"/>
    <property type="match status" value="1"/>
</dbReference>
<dbReference type="PANTHER" id="PTHR30094">
    <property type="entry name" value="BIFUNCTIONAL GLUTATHIONYLSPERMIDINE SYNTHETASE/AMIDASE-RELATED"/>
    <property type="match status" value="1"/>
</dbReference>
<comment type="caution">
    <text evidence="2">The sequence shown here is derived from an EMBL/GenBank/DDBJ whole genome shotgun (WGS) entry which is preliminary data.</text>
</comment>
<sequence>MNRRLLILILSSILILLSVITIILKNSGVEPQKLIEKSIGINKKEYTIGKPVDSLNGVYVYYNGPISNVCGRNVSADGYNIGQKYQCVEFVKRYYYQYLHHKMPDSYGHAKDFFNTKLKDGQKNKARGLIQFSNPGKSKPKPDDLVVFGGTDHNPYGHVAIISFVSNSEIEIIQQNPGPYASSRVRYPLKKINGKWKINNENILGWLRK</sequence>
<dbReference type="SUPFAM" id="SSF54001">
    <property type="entry name" value="Cysteine proteinases"/>
    <property type="match status" value="1"/>
</dbReference>
<feature type="domain" description="Peptidase C51" evidence="1">
    <location>
        <begin position="62"/>
        <end position="208"/>
    </location>
</feature>
<protein>
    <recommendedName>
        <fullName evidence="1">Peptidase C51 domain-containing protein</fullName>
    </recommendedName>
</protein>
<dbReference type="InterPro" id="IPR051705">
    <property type="entry name" value="Gsp_Synthetase/Amidase"/>
</dbReference>
<evidence type="ECO:0000259" key="1">
    <source>
        <dbReference type="PROSITE" id="PS50911"/>
    </source>
</evidence>
<reference evidence="2" key="1">
    <citation type="submission" date="2019-08" db="EMBL/GenBank/DDBJ databases">
        <authorList>
            <person name="Kucharzyk K."/>
            <person name="Murdoch R.W."/>
            <person name="Higgins S."/>
            <person name="Loffler F."/>
        </authorList>
    </citation>
    <scope>NUCLEOTIDE SEQUENCE</scope>
</reference>
<dbReference type="Gene3D" id="3.90.1720.10">
    <property type="entry name" value="endopeptidase domain like (from Nostoc punctiforme)"/>
    <property type="match status" value="1"/>
</dbReference>
<organism evidence="2">
    <name type="scientific">bioreactor metagenome</name>
    <dbReference type="NCBI Taxonomy" id="1076179"/>
    <lineage>
        <taxon>unclassified sequences</taxon>
        <taxon>metagenomes</taxon>
        <taxon>ecological metagenomes</taxon>
    </lineage>
</organism>
<dbReference type="AlphaFoldDB" id="A0A644WVH7"/>
<dbReference type="GO" id="GO:0016874">
    <property type="term" value="F:ligase activity"/>
    <property type="evidence" value="ECO:0007669"/>
    <property type="project" value="TreeGrafter"/>
</dbReference>
<dbReference type="PROSITE" id="PS50911">
    <property type="entry name" value="CHAP"/>
    <property type="match status" value="1"/>
</dbReference>
<evidence type="ECO:0000313" key="2">
    <source>
        <dbReference type="EMBL" id="MPM06083.1"/>
    </source>
</evidence>
<name>A0A644WVH7_9ZZZZ</name>
<accession>A0A644WVH7</accession>
<gene>
    <name evidence="2" type="ORF">SDC9_52378</name>
</gene>
<dbReference type="PANTHER" id="PTHR30094:SF0">
    <property type="entry name" value="BIFUNCTIONAL GLUTATHIONYLSPERMIDINE SYNTHETASE_AMIDASE-RELATED"/>
    <property type="match status" value="1"/>
</dbReference>